<dbReference type="OrthoDB" id="3223806at2759"/>
<dbReference type="InterPro" id="IPR011600">
    <property type="entry name" value="Pept_C14_caspase"/>
</dbReference>
<accession>A0A0C2X2K6</accession>
<dbReference type="GO" id="GO:0005737">
    <property type="term" value="C:cytoplasm"/>
    <property type="evidence" value="ECO:0007669"/>
    <property type="project" value="TreeGrafter"/>
</dbReference>
<sequence length="690" mass="77376">MDSFTPDSILVPIKTPNLRALLIGIDQYAAKEIPKLDGAVADAKAIESYLKEYLAVPDSQIKTLYDSQATRQTIIQSIEDLAFKEKAVEQNNPFLIYYAGHGAEGKRPTQGLDQIIQMIIPHDFKQPLDDYTVQGILDYEFNELLEQLANVQGDNITVILDCCHSGSGTRGTHLDTNDRTVRSIKIDEVIPNSRKGTRGSNVARGFLHTGLRSHILLAACSEKEKAMEHNGRGVFTEALLEALIATGGRVSYCDLLLRLQPLPRQTPQCEGFYKNRTLWNSIAMAIGPRLLRVRCEKESYILEAGTAHGVTEKTRFTIYEEISDYPSKAQGVFVVQSTDLIRSTLVPLSDSGTTIATESRTHLKPNLFALLEKVGEEGDFRLHIEDTELHQFVQNTLEEAQNSPLSNRYPRTIALVDKKIAQFTLGVEQDYVTFGILDPSVTTCGLNHMPFRVKRNVLASVIQYAAHFDWHLHRVVSTAVPTFQKSVRLEFTKIYKRNGALEVDKSNLNVNNRIDLVVGEDKYGIKLVNNSDKNLYPYLFFFDCSDLSIECYYDSPTARVSERGAPLRAGGALTIGYSATGWAPWSYSLRQPESIENGLIMQEGQDVDVGFLKLFLSSDPLDLSHMVQHSPFKSPLTAGSRGGKKEPFETLGFCETRIIKVIQRKEAAKRQGGSMLRWFWPNKWISFGLR</sequence>
<reference evidence="5 6" key="1">
    <citation type="submission" date="2014-04" db="EMBL/GenBank/DDBJ databases">
        <authorList>
            <consortium name="DOE Joint Genome Institute"/>
            <person name="Kuo A."/>
            <person name="Zuccaro A."/>
            <person name="Kohler A."/>
            <person name="Nagy L.G."/>
            <person name="Floudas D."/>
            <person name="Copeland A."/>
            <person name="Barry K.W."/>
            <person name="Cichocki N."/>
            <person name="Veneault-Fourrey C."/>
            <person name="LaButti K."/>
            <person name="Lindquist E.A."/>
            <person name="Lipzen A."/>
            <person name="Lundell T."/>
            <person name="Morin E."/>
            <person name="Murat C."/>
            <person name="Sun H."/>
            <person name="Tunlid A."/>
            <person name="Henrissat B."/>
            <person name="Grigoriev I.V."/>
            <person name="Hibbett D.S."/>
            <person name="Martin F."/>
            <person name="Nordberg H.P."/>
            <person name="Cantor M.N."/>
            <person name="Hua S.X."/>
        </authorList>
    </citation>
    <scope>NUCLEOTIDE SEQUENCE [LARGE SCALE GENOMIC DNA]</scope>
    <source>
        <strain evidence="5 6">MAFF 305830</strain>
    </source>
</reference>
<dbReference type="HOGENOM" id="CLU_011935_1_0_1"/>
<name>A0A0C2X2K6_SERVB</name>
<keyword evidence="6" id="KW-1185">Reference proteome</keyword>
<evidence type="ECO:0000313" key="5">
    <source>
        <dbReference type="EMBL" id="KIM23672.1"/>
    </source>
</evidence>
<gene>
    <name evidence="5" type="ORF">M408DRAFT_250848</name>
</gene>
<dbReference type="PANTHER" id="PTHR48104:SF30">
    <property type="entry name" value="METACASPASE-1"/>
    <property type="match status" value="1"/>
</dbReference>
<evidence type="ECO:0000256" key="1">
    <source>
        <dbReference type="ARBA" id="ARBA00009005"/>
    </source>
</evidence>
<dbReference type="GO" id="GO:0006915">
    <property type="term" value="P:apoptotic process"/>
    <property type="evidence" value="ECO:0007669"/>
    <property type="project" value="UniProtKB-KW"/>
</dbReference>
<dbReference type="Gene3D" id="3.40.50.1460">
    <property type="match status" value="1"/>
</dbReference>
<dbReference type="PANTHER" id="PTHR48104">
    <property type="entry name" value="METACASPASE-4"/>
    <property type="match status" value="1"/>
</dbReference>
<dbReference type="Proteomes" id="UP000054097">
    <property type="component" value="Unassembled WGS sequence"/>
</dbReference>
<dbReference type="EMBL" id="KN824333">
    <property type="protein sequence ID" value="KIM23672.1"/>
    <property type="molecule type" value="Genomic_DNA"/>
</dbReference>
<dbReference type="AlphaFoldDB" id="A0A0C2X2K6"/>
<keyword evidence="2" id="KW-0053">Apoptosis</keyword>
<proteinExistence type="inferred from homology"/>
<evidence type="ECO:0000259" key="4">
    <source>
        <dbReference type="Pfam" id="PF00656"/>
    </source>
</evidence>
<evidence type="ECO:0000313" key="6">
    <source>
        <dbReference type="Proteomes" id="UP000054097"/>
    </source>
</evidence>
<dbReference type="SUPFAM" id="SSF52129">
    <property type="entry name" value="Caspase-like"/>
    <property type="match status" value="1"/>
</dbReference>
<reference evidence="6" key="2">
    <citation type="submission" date="2015-01" db="EMBL/GenBank/DDBJ databases">
        <title>Evolutionary Origins and Diversification of the Mycorrhizal Mutualists.</title>
        <authorList>
            <consortium name="DOE Joint Genome Institute"/>
            <consortium name="Mycorrhizal Genomics Consortium"/>
            <person name="Kohler A."/>
            <person name="Kuo A."/>
            <person name="Nagy L.G."/>
            <person name="Floudas D."/>
            <person name="Copeland A."/>
            <person name="Barry K.W."/>
            <person name="Cichocki N."/>
            <person name="Veneault-Fourrey C."/>
            <person name="LaButti K."/>
            <person name="Lindquist E.A."/>
            <person name="Lipzen A."/>
            <person name="Lundell T."/>
            <person name="Morin E."/>
            <person name="Murat C."/>
            <person name="Riley R."/>
            <person name="Ohm R."/>
            <person name="Sun H."/>
            <person name="Tunlid A."/>
            <person name="Henrissat B."/>
            <person name="Grigoriev I.V."/>
            <person name="Hibbett D.S."/>
            <person name="Martin F."/>
        </authorList>
    </citation>
    <scope>NUCLEOTIDE SEQUENCE [LARGE SCALE GENOMIC DNA]</scope>
    <source>
        <strain evidence="6">MAFF 305830</strain>
    </source>
</reference>
<evidence type="ECO:0000256" key="2">
    <source>
        <dbReference type="ARBA" id="ARBA00022703"/>
    </source>
</evidence>
<keyword evidence="3" id="KW-0788">Thiol protease</keyword>
<keyword evidence="3" id="KW-0645">Protease</keyword>
<dbReference type="InterPro" id="IPR029030">
    <property type="entry name" value="Caspase-like_dom_sf"/>
</dbReference>
<dbReference type="InterPro" id="IPR050452">
    <property type="entry name" value="Metacaspase"/>
</dbReference>
<dbReference type="GO" id="GO:0006508">
    <property type="term" value="P:proteolysis"/>
    <property type="evidence" value="ECO:0007669"/>
    <property type="project" value="InterPro"/>
</dbReference>
<evidence type="ECO:0000256" key="3">
    <source>
        <dbReference type="ARBA" id="ARBA00022807"/>
    </source>
</evidence>
<dbReference type="Pfam" id="PF00656">
    <property type="entry name" value="Peptidase_C14"/>
    <property type="match status" value="1"/>
</dbReference>
<keyword evidence="3" id="KW-0378">Hydrolase</keyword>
<organism evidence="5 6">
    <name type="scientific">Serendipita vermifera MAFF 305830</name>
    <dbReference type="NCBI Taxonomy" id="933852"/>
    <lineage>
        <taxon>Eukaryota</taxon>
        <taxon>Fungi</taxon>
        <taxon>Dikarya</taxon>
        <taxon>Basidiomycota</taxon>
        <taxon>Agaricomycotina</taxon>
        <taxon>Agaricomycetes</taxon>
        <taxon>Sebacinales</taxon>
        <taxon>Serendipitaceae</taxon>
        <taxon>Serendipita</taxon>
    </lineage>
</organism>
<protein>
    <recommendedName>
        <fullName evidence="4">Peptidase C14 caspase domain-containing protein</fullName>
    </recommendedName>
</protein>
<feature type="domain" description="Peptidase C14 caspase" evidence="4">
    <location>
        <begin position="19"/>
        <end position="259"/>
    </location>
</feature>
<comment type="similarity">
    <text evidence="1">Belongs to the peptidase C14B family.</text>
</comment>
<dbReference type="GO" id="GO:0004197">
    <property type="term" value="F:cysteine-type endopeptidase activity"/>
    <property type="evidence" value="ECO:0007669"/>
    <property type="project" value="InterPro"/>
</dbReference>